<evidence type="ECO:0000259" key="30">
    <source>
        <dbReference type="PROSITE" id="PS50105"/>
    </source>
</evidence>
<evidence type="ECO:0000256" key="5">
    <source>
        <dbReference type="ARBA" id="ARBA00022475"/>
    </source>
</evidence>
<keyword evidence="15 28" id="KW-0472">Membrane</keyword>
<dbReference type="InterPro" id="IPR009030">
    <property type="entry name" value="Growth_fac_rcpt_cys_sf"/>
</dbReference>
<evidence type="ECO:0000256" key="16">
    <source>
        <dbReference type="ARBA" id="ARBA00023137"/>
    </source>
</evidence>
<evidence type="ECO:0000256" key="9">
    <source>
        <dbReference type="ARBA" id="ARBA00022737"/>
    </source>
</evidence>
<accession>A0A673XK86</accession>
<evidence type="ECO:0000256" key="21">
    <source>
        <dbReference type="ARBA" id="ARBA00040789"/>
    </source>
</evidence>
<feature type="domain" description="Eph LBD" evidence="32">
    <location>
        <begin position="1"/>
        <end position="146"/>
    </location>
</feature>
<dbReference type="Gene3D" id="1.10.510.10">
    <property type="entry name" value="Transferase(Phosphotransferase) domain 1"/>
    <property type="match status" value="1"/>
</dbReference>
<dbReference type="InterPro" id="IPR017441">
    <property type="entry name" value="Protein_kinase_ATP_BS"/>
</dbReference>
<keyword evidence="16" id="KW-0829">Tyrosine-protein kinase</keyword>
<dbReference type="InterPro" id="IPR020635">
    <property type="entry name" value="Tyr_kinase_cat_dom"/>
</dbReference>
<evidence type="ECO:0000256" key="4">
    <source>
        <dbReference type="ARBA" id="ARBA00022473"/>
    </source>
</evidence>
<dbReference type="FunFam" id="2.60.40.10:FF:000520">
    <property type="entry name" value="ephrin type-B receptor 3"/>
    <property type="match status" value="1"/>
</dbReference>
<dbReference type="Ensembl" id="ENSSTUT00000025856.1">
    <property type="protein sequence ID" value="ENSSTUP00000024654.1"/>
    <property type="gene ID" value="ENSSTUG00000010639.1"/>
</dbReference>
<evidence type="ECO:0000256" key="6">
    <source>
        <dbReference type="ARBA" id="ARBA00022553"/>
    </source>
</evidence>
<dbReference type="GO" id="GO:0005886">
    <property type="term" value="C:plasma membrane"/>
    <property type="evidence" value="ECO:0007669"/>
    <property type="project" value="UniProtKB-SubCell"/>
</dbReference>
<dbReference type="InterPro" id="IPR016257">
    <property type="entry name" value="Tyr_kinase_ephrin_rcpt"/>
</dbReference>
<evidence type="ECO:0000256" key="25">
    <source>
        <dbReference type="PIRSR" id="PIRSR000666-2"/>
    </source>
</evidence>
<organism evidence="33 34">
    <name type="scientific">Salmo trutta</name>
    <name type="common">Brown trout</name>
    <dbReference type="NCBI Taxonomy" id="8032"/>
    <lineage>
        <taxon>Eukaryota</taxon>
        <taxon>Metazoa</taxon>
        <taxon>Chordata</taxon>
        <taxon>Craniata</taxon>
        <taxon>Vertebrata</taxon>
        <taxon>Euteleostomi</taxon>
        <taxon>Actinopterygii</taxon>
        <taxon>Neopterygii</taxon>
        <taxon>Teleostei</taxon>
        <taxon>Protacanthopterygii</taxon>
        <taxon>Salmoniformes</taxon>
        <taxon>Salmonidae</taxon>
        <taxon>Salmoninae</taxon>
        <taxon>Salmo</taxon>
    </lineage>
</organism>
<evidence type="ECO:0000256" key="17">
    <source>
        <dbReference type="ARBA" id="ARBA00023170"/>
    </source>
</evidence>
<keyword evidence="18" id="KW-0325">Glycoprotein</keyword>
<dbReference type="Pfam" id="PF14575">
    <property type="entry name" value="EphA2_TM"/>
    <property type="match status" value="1"/>
</dbReference>
<evidence type="ECO:0000259" key="29">
    <source>
        <dbReference type="PROSITE" id="PS50011"/>
    </source>
</evidence>
<dbReference type="PANTHER" id="PTHR46877:SF6">
    <property type="entry name" value="EPHRIN TYPE-B RECEPTOR 3"/>
    <property type="match status" value="1"/>
</dbReference>
<keyword evidence="11" id="KW-0418">Kinase</keyword>
<keyword evidence="9" id="KW-0677">Repeat</keyword>
<dbReference type="GeneTree" id="ENSGT00940000158024"/>
<dbReference type="InterPro" id="IPR003961">
    <property type="entry name" value="FN3_dom"/>
</dbReference>
<feature type="transmembrane region" description="Helical" evidence="28">
    <location>
        <begin position="483"/>
        <end position="507"/>
    </location>
</feature>
<dbReference type="SMART" id="SM00060">
    <property type="entry name" value="FN3"/>
    <property type="match status" value="2"/>
</dbReference>
<dbReference type="InterPro" id="IPR001426">
    <property type="entry name" value="Tyr_kinase_rcpt_V_CS"/>
</dbReference>
<dbReference type="InterPro" id="IPR027936">
    <property type="entry name" value="Eph_TM"/>
</dbReference>
<dbReference type="PROSITE" id="PS50011">
    <property type="entry name" value="PROTEIN_KINASE_DOM"/>
    <property type="match status" value="1"/>
</dbReference>
<reference evidence="33" key="1">
    <citation type="submission" date="2025-08" db="UniProtKB">
        <authorList>
            <consortium name="Ensembl"/>
        </authorList>
    </citation>
    <scope>IDENTIFICATION</scope>
</reference>
<dbReference type="GO" id="GO:0005524">
    <property type="term" value="F:ATP binding"/>
    <property type="evidence" value="ECO:0007669"/>
    <property type="project" value="UniProtKB-UniRule"/>
</dbReference>
<dbReference type="PANTHER" id="PTHR46877">
    <property type="entry name" value="EPH RECEPTOR A5"/>
    <property type="match status" value="1"/>
</dbReference>
<evidence type="ECO:0000256" key="11">
    <source>
        <dbReference type="ARBA" id="ARBA00022777"/>
    </source>
</evidence>
<dbReference type="EC" id="2.7.10.1" evidence="3"/>
<dbReference type="PROSITE" id="PS00790">
    <property type="entry name" value="RECEPTOR_TYR_KIN_V_1"/>
    <property type="match status" value="1"/>
</dbReference>
<keyword evidence="19" id="KW-0966">Cell projection</keyword>
<keyword evidence="5" id="KW-1003">Cell membrane</keyword>
<protein>
    <recommendedName>
        <fullName evidence="21">Ephrin type-B receptor 3</fullName>
        <ecNumber evidence="3">2.7.10.1</ecNumber>
    </recommendedName>
</protein>
<dbReference type="Proteomes" id="UP000472277">
    <property type="component" value="Chromosome 17"/>
</dbReference>
<dbReference type="PROSITE" id="PS50853">
    <property type="entry name" value="FN3"/>
    <property type="match status" value="2"/>
</dbReference>
<dbReference type="Pfam" id="PF00536">
    <property type="entry name" value="SAM_1"/>
    <property type="match status" value="1"/>
</dbReference>
<dbReference type="Pfam" id="PF25599">
    <property type="entry name" value="Ephrin_CRD"/>
    <property type="match status" value="1"/>
</dbReference>
<feature type="disulfide bond" evidence="26">
    <location>
        <begin position="45"/>
        <end position="55"/>
    </location>
</feature>
<dbReference type="Pfam" id="PF07714">
    <property type="entry name" value="PK_Tyr_Ser-Thr"/>
    <property type="match status" value="1"/>
</dbReference>
<keyword evidence="26" id="KW-1015">Disulfide bond</keyword>
<dbReference type="FunFam" id="2.60.40.10:FF:000041">
    <property type="entry name" value="ephrin type-A receptor 3"/>
    <property type="match status" value="1"/>
</dbReference>
<dbReference type="FunFam" id="1.10.150.50:FF:000001">
    <property type="entry name" value="Ephrin type-A receptor 5"/>
    <property type="match status" value="1"/>
</dbReference>
<feature type="domain" description="Protein kinase" evidence="29">
    <location>
        <begin position="539"/>
        <end position="802"/>
    </location>
</feature>
<dbReference type="InterPro" id="IPR008266">
    <property type="entry name" value="Tyr_kinase_AS"/>
</dbReference>
<evidence type="ECO:0000256" key="7">
    <source>
        <dbReference type="ARBA" id="ARBA00022679"/>
    </source>
</evidence>
<dbReference type="GO" id="GO:0030425">
    <property type="term" value="C:dendrite"/>
    <property type="evidence" value="ECO:0007669"/>
    <property type="project" value="UniProtKB-SubCell"/>
</dbReference>
<evidence type="ECO:0000256" key="10">
    <source>
        <dbReference type="ARBA" id="ARBA00022741"/>
    </source>
</evidence>
<gene>
    <name evidence="33" type="primary">EPHB3</name>
</gene>
<evidence type="ECO:0000256" key="3">
    <source>
        <dbReference type="ARBA" id="ARBA00011902"/>
    </source>
</evidence>
<evidence type="ECO:0000256" key="12">
    <source>
        <dbReference type="ARBA" id="ARBA00022840"/>
    </source>
</evidence>
<dbReference type="SUPFAM" id="SSF49785">
    <property type="entry name" value="Galactose-binding domain-like"/>
    <property type="match status" value="1"/>
</dbReference>
<feature type="active site" description="Proton acceptor" evidence="24">
    <location>
        <position position="664"/>
    </location>
</feature>
<dbReference type="Gene3D" id="2.60.120.260">
    <property type="entry name" value="Galactose-binding domain-like"/>
    <property type="match status" value="1"/>
</dbReference>
<comment type="subunit">
    <text evidence="20">Heterotetramer upon binding of the ligand. The heterotetramer is composed of an ephrin dimer and a receptor dimer. Oligomerization is probably required to induce biological responses.</text>
</comment>
<evidence type="ECO:0000256" key="18">
    <source>
        <dbReference type="ARBA" id="ARBA00023180"/>
    </source>
</evidence>
<evidence type="ECO:0000256" key="14">
    <source>
        <dbReference type="ARBA" id="ARBA00022989"/>
    </source>
</evidence>
<dbReference type="Gene3D" id="3.30.200.20">
    <property type="entry name" value="Phosphorylase Kinase, domain 1"/>
    <property type="match status" value="1"/>
</dbReference>
<dbReference type="SUPFAM" id="SSF47769">
    <property type="entry name" value="SAM/Pointed domain"/>
    <property type="match status" value="1"/>
</dbReference>
<dbReference type="SMART" id="SM01411">
    <property type="entry name" value="Ephrin_rec_like"/>
    <property type="match status" value="1"/>
</dbReference>
<dbReference type="FunFam" id="1.10.510.10:FF:000015">
    <property type="entry name" value="Ephrin type-B receptor 2"/>
    <property type="match status" value="1"/>
</dbReference>
<dbReference type="InterPro" id="IPR050449">
    <property type="entry name" value="Ephrin_rcpt_TKs"/>
</dbReference>
<keyword evidence="10 25" id="KW-0547">Nucleotide-binding</keyword>
<dbReference type="SUPFAM" id="SSF57184">
    <property type="entry name" value="Growth factor receptor domain"/>
    <property type="match status" value="1"/>
</dbReference>
<evidence type="ECO:0000256" key="26">
    <source>
        <dbReference type="PIRSR" id="PIRSR000666-3"/>
    </source>
</evidence>
<dbReference type="GO" id="GO:0007411">
    <property type="term" value="P:axon guidance"/>
    <property type="evidence" value="ECO:0007669"/>
    <property type="project" value="TreeGrafter"/>
</dbReference>
<keyword evidence="12 25" id="KW-0067">ATP-binding</keyword>
<keyword evidence="34" id="KW-1185">Reference proteome</keyword>
<evidence type="ECO:0000256" key="22">
    <source>
        <dbReference type="ARBA" id="ARBA00051243"/>
    </source>
</evidence>
<dbReference type="SUPFAM" id="SSF56112">
    <property type="entry name" value="Protein kinase-like (PK-like)"/>
    <property type="match status" value="1"/>
</dbReference>
<dbReference type="Pfam" id="PF00041">
    <property type="entry name" value="fn3"/>
    <property type="match status" value="2"/>
</dbReference>
<feature type="binding site" evidence="25">
    <location>
        <begin position="545"/>
        <end position="553"/>
    </location>
    <ligand>
        <name>ATP</name>
        <dbReference type="ChEBI" id="CHEBI:30616"/>
    </ligand>
</feature>
<keyword evidence="14 28" id="KW-1133">Transmembrane helix</keyword>
<evidence type="ECO:0000259" key="31">
    <source>
        <dbReference type="PROSITE" id="PS50853"/>
    </source>
</evidence>
<dbReference type="FunFam" id="2.60.40.1770:FF:000001">
    <property type="entry name" value="Ephrin type-A receptor 5"/>
    <property type="match status" value="1"/>
</dbReference>
<keyword evidence="7" id="KW-0808">Transferase</keyword>
<evidence type="ECO:0000256" key="8">
    <source>
        <dbReference type="ARBA" id="ARBA00022692"/>
    </source>
</evidence>
<keyword evidence="13" id="KW-0524">Neurogenesis</keyword>
<feature type="domain" description="Fibronectin type-III" evidence="31">
    <location>
        <begin position="268"/>
        <end position="378"/>
    </location>
</feature>
<comment type="catalytic activity">
    <reaction evidence="22">
        <text>L-tyrosyl-[protein] + ATP = O-phospho-L-tyrosyl-[protein] + ADP + H(+)</text>
        <dbReference type="Rhea" id="RHEA:10596"/>
        <dbReference type="Rhea" id="RHEA-COMP:10136"/>
        <dbReference type="Rhea" id="RHEA-COMP:20101"/>
        <dbReference type="ChEBI" id="CHEBI:15378"/>
        <dbReference type="ChEBI" id="CHEBI:30616"/>
        <dbReference type="ChEBI" id="CHEBI:46858"/>
        <dbReference type="ChEBI" id="CHEBI:61978"/>
        <dbReference type="ChEBI" id="CHEBI:456216"/>
        <dbReference type="EC" id="2.7.10.1"/>
    </reaction>
</comment>
<dbReference type="PROSITE" id="PS00791">
    <property type="entry name" value="RECEPTOR_TYR_KIN_V_2"/>
    <property type="match status" value="1"/>
</dbReference>
<dbReference type="InterPro" id="IPR001245">
    <property type="entry name" value="Ser-Thr/Tyr_kinase_cat_dom"/>
</dbReference>
<dbReference type="CDD" id="cd05065">
    <property type="entry name" value="PTKc_EphR_B"/>
    <property type="match status" value="1"/>
</dbReference>
<dbReference type="SMART" id="SM00615">
    <property type="entry name" value="EPH_lbd"/>
    <property type="match status" value="1"/>
</dbReference>
<evidence type="ECO:0000259" key="32">
    <source>
        <dbReference type="PROSITE" id="PS51550"/>
    </source>
</evidence>
<keyword evidence="8 28" id="KW-0812">Transmembrane</keyword>
<keyword evidence="4" id="KW-0217">Developmental protein</keyword>
<dbReference type="PIRSF" id="PIRSF000666">
    <property type="entry name" value="TyrPK_ephrin_receptor"/>
    <property type="match status" value="1"/>
</dbReference>
<dbReference type="Gene3D" id="2.60.40.1770">
    <property type="entry name" value="ephrin a2 ectodomain"/>
    <property type="match status" value="1"/>
</dbReference>
<dbReference type="PROSITE" id="PS51550">
    <property type="entry name" value="EPH_LBD"/>
    <property type="match status" value="1"/>
</dbReference>
<dbReference type="InterPro" id="IPR036116">
    <property type="entry name" value="FN3_sf"/>
</dbReference>
<dbReference type="GO" id="GO:0005005">
    <property type="term" value="F:transmembrane-ephrin receptor activity"/>
    <property type="evidence" value="ECO:0007669"/>
    <property type="project" value="TreeGrafter"/>
</dbReference>
<evidence type="ECO:0000256" key="15">
    <source>
        <dbReference type="ARBA" id="ARBA00023136"/>
    </source>
</evidence>
<reference evidence="33" key="2">
    <citation type="submission" date="2025-09" db="UniProtKB">
        <authorList>
            <consortium name="Ensembl"/>
        </authorList>
    </citation>
    <scope>IDENTIFICATION</scope>
</reference>
<evidence type="ECO:0000256" key="1">
    <source>
        <dbReference type="ARBA" id="ARBA00004251"/>
    </source>
</evidence>
<evidence type="ECO:0000256" key="23">
    <source>
        <dbReference type="ARBA" id="ARBA00055965"/>
    </source>
</evidence>
<dbReference type="AlphaFoldDB" id="A0A673XK86"/>
<evidence type="ECO:0000256" key="19">
    <source>
        <dbReference type="ARBA" id="ARBA00023273"/>
    </source>
</evidence>
<evidence type="ECO:0000256" key="13">
    <source>
        <dbReference type="ARBA" id="ARBA00022902"/>
    </source>
</evidence>
<evidence type="ECO:0000256" key="27">
    <source>
        <dbReference type="PROSITE-ProRule" id="PRU10141"/>
    </source>
</evidence>
<dbReference type="PROSITE" id="PS00107">
    <property type="entry name" value="PROTEIN_KINASE_ATP"/>
    <property type="match status" value="1"/>
</dbReference>
<dbReference type="PRINTS" id="PR00109">
    <property type="entry name" value="TYRKINASE"/>
</dbReference>
<dbReference type="PROSITE" id="PS50105">
    <property type="entry name" value="SAM_DOMAIN"/>
    <property type="match status" value="1"/>
</dbReference>
<dbReference type="InterPro" id="IPR013761">
    <property type="entry name" value="SAM/pointed_sf"/>
</dbReference>
<dbReference type="SUPFAM" id="SSF49265">
    <property type="entry name" value="Fibronectin type III"/>
    <property type="match status" value="1"/>
</dbReference>
<feature type="disulfide bond" evidence="26">
    <location>
        <begin position="10"/>
        <end position="128"/>
    </location>
</feature>
<dbReference type="SMART" id="SM00219">
    <property type="entry name" value="TyrKc"/>
    <property type="match status" value="1"/>
</dbReference>
<evidence type="ECO:0000256" key="2">
    <source>
        <dbReference type="ARBA" id="ARBA00004279"/>
    </source>
</evidence>
<dbReference type="PRINTS" id="PR00014">
    <property type="entry name" value="FNTYPEIII"/>
</dbReference>
<keyword evidence="17" id="KW-0675">Receptor</keyword>
<dbReference type="InterPro" id="IPR011009">
    <property type="entry name" value="Kinase-like_dom_sf"/>
</dbReference>
<dbReference type="InterPro" id="IPR001660">
    <property type="entry name" value="SAM"/>
</dbReference>
<dbReference type="InterPro" id="IPR000719">
    <property type="entry name" value="Prot_kinase_dom"/>
</dbReference>
<dbReference type="FunFam" id="2.10.50.10:FF:000001">
    <property type="entry name" value="Ephrin type-A receptor 5"/>
    <property type="match status" value="1"/>
</dbReference>
<dbReference type="InterPro" id="IPR013783">
    <property type="entry name" value="Ig-like_fold"/>
</dbReference>
<dbReference type="CDD" id="cd00185">
    <property type="entry name" value="TNFRSF"/>
    <property type="match status" value="1"/>
</dbReference>
<dbReference type="PROSITE" id="PS00109">
    <property type="entry name" value="PROTEIN_KINASE_TYR"/>
    <property type="match status" value="1"/>
</dbReference>
<feature type="binding site" evidence="25 27">
    <location>
        <position position="571"/>
    </location>
    <ligand>
        <name>ATP</name>
        <dbReference type="ChEBI" id="CHEBI:30616"/>
    </ligand>
</feature>
<dbReference type="CDD" id="cd00063">
    <property type="entry name" value="FN3"/>
    <property type="match status" value="2"/>
</dbReference>
<feature type="domain" description="SAM" evidence="30">
    <location>
        <begin position="833"/>
        <end position="897"/>
    </location>
</feature>
<dbReference type="SMART" id="SM00454">
    <property type="entry name" value="SAM"/>
    <property type="match status" value="1"/>
</dbReference>
<feature type="domain" description="Fibronectin type-III" evidence="31">
    <location>
        <begin position="379"/>
        <end position="472"/>
    </location>
</feature>
<dbReference type="Gene3D" id="2.60.40.10">
    <property type="entry name" value="Immunoglobulins"/>
    <property type="match status" value="2"/>
</dbReference>
<sequence>MNPIRTYQVCNVREANQNNWLRSDFIPRKDVLRVYVEMKFTVRDCNSIPNIPGSCKETFNLFYYESDSDSATETSPFWMENPYVKVDTIAPDESFSMLESGRVNTKVRSFGPLSKTGFYLAFQDLGACMSLISVRVFYKKCSTTIANFAVFPETATGAEATSLVIAPGTCVPNALEVSVPLKLYCNGDGEWMVPVGSCTCASGFEPAMKDTQCQACSPGTFKSKQGEGFCTPCPPNSRTSSGAANVCSCRNGFYRSDTDSPDNACTTVPSAPRSVISNVNETYLVLEWSEPRDSGGRDDIFYNVICKKCLPERGMCSRCDDNVEISPRHLGLTQRRVAVRNLQAHTQYSFEIQAVNGVSNKNPYTPQFSAVNITTNQAAPSAVPTVHLMGATASTMSLSWLPPEKPNGIILDYEIKYHEKGEAIAHTMTAQRSSARIEGLKAGTPYVVQVRARTVAGYGRYSSPADFSTNLQSDPEKSLQEQLPLIVGSATAGLVFIIAVVVIAIVFTPGMKVYIDPFTYEDPNEAVREFAKEIDISCVKIEEVIGAGEFGEVCRGRLKLPGRREIIVAIKTLKVGYTDRQRRDFLSEASIMGQFDHPNIIRLEGVVTKSRPVMIVTEFMENGALDSFLRLNDGQFTVIQLVGMLRGIAAGMKYLSDMNYVHRDLAARNILVNSNLVCKVSDFGLSRFLEDDATDPTYTSSLGGKIPIRWTAPEAIAYRKFTSASDVWSYGIVMWEVMSYGERPYWDMSNQDVINAVEQDYRLPPPMDCPTALHQLMLDCWVKERNLRPKFSQIVATLDKLIRNAASLKVVTSSTHSSGASQPLLDRCVPDYTTFTTVGDWLDAIKMSRYGDNFLNAGFASFDLVAQMTAEDLLRIGVTLAGHQKKILGSIQDMRLQMNQTLPVQV</sequence>
<comment type="function">
    <text evidence="23">Receptor tyrosine kinase which binds promiscuously transmembrane ephrin-B family ligands residing on adjacent cells, leading to contact-dependent bidirectional signaling into neighboring cells. The signaling pathway downstream of the receptor is referred to as forward signaling while the signaling pathway downstream of the ephrin ligand is referred to as reverse signaling. Together with its cognate ligand/functional ligand EFNB2 is involved in the regulation of cell adhesion and cell migration, and plays a central role in heart morphogenesis, angiogenesis and blood vessel remodeling and permeability. EPHB4-mediated forward signaling controls cellular repulsion and segregation from EFNB2-expressing cells. Involved in somitogenesis.</text>
</comment>
<evidence type="ECO:0000256" key="20">
    <source>
        <dbReference type="ARBA" id="ARBA00038546"/>
    </source>
</evidence>
<keyword evidence="6" id="KW-0597">Phosphoprotein</keyword>
<dbReference type="Gene3D" id="1.10.150.50">
    <property type="entry name" value="Transcription Factor, Ets-1"/>
    <property type="match status" value="1"/>
</dbReference>
<dbReference type="InterPro" id="IPR008979">
    <property type="entry name" value="Galactose-bd-like_sf"/>
</dbReference>
<evidence type="ECO:0000256" key="28">
    <source>
        <dbReference type="SAM" id="Phobius"/>
    </source>
</evidence>
<dbReference type="Gene3D" id="2.10.50.10">
    <property type="entry name" value="Tumor Necrosis Factor Receptor, subunit A, domain 2"/>
    <property type="match status" value="1"/>
</dbReference>
<dbReference type="FunFam" id="3.30.200.20:FF:000001">
    <property type="entry name" value="Ephrin type-A receptor 5"/>
    <property type="match status" value="1"/>
</dbReference>
<evidence type="ECO:0000313" key="34">
    <source>
        <dbReference type="Proteomes" id="UP000472277"/>
    </source>
</evidence>
<proteinExistence type="predicted"/>
<dbReference type="InterPro" id="IPR001090">
    <property type="entry name" value="Ephrin_rcpt_lig-bd_dom"/>
</dbReference>
<evidence type="ECO:0000256" key="24">
    <source>
        <dbReference type="PIRSR" id="PIRSR000666-1"/>
    </source>
</evidence>
<comment type="subcellular location">
    <subcellularLocation>
        <location evidence="1">Cell membrane</location>
        <topology evidence="1">Single-pass type I membrane protein</topology>
    </subcellularLocation>
    <subcellularLocation>
        <location evidence="2">Cell projection</location>
        <location evidence="2">Dendrite</location>
    </subcellularLocation>
</comment>
<dbReference type="Pfam" id="PF01404">
    <property type="entry name" value="Ephrin_lbd"/>
    <property type="match status" value="1"/>
</dbReference>
<name>A0A673XK86_SALTR</name>
<evidence type="ECO:0000313" key="33">
    <source>
        <dbReference type="Ensembl" id="ENSSTUP00000024654.1"/>
    </source>
</evidence>